<evidence type="ECO:0000313" key="2">
    <source>
        <dbReference type="EMBL" id="GJT00986.1"/>
    </source>
</evidence>
<feature type="compositionally biased region" description="Low complexity" evidence="1">
    <location>
        <begin position="22"/>
        <end position="39"/>
    </location>
</feature>
<sequence length="100" mass="11028">MSDSQDFFPPDKISPPKDAETPVESPIPISLSSSVRSSSPFRYPERKLLSVPVENDWDNVPDAIVISSSPSSIVDPSGHVDFVATKRSVFDLSFTRLHQL</sequence>
<accession>A0ABQ5AFC9</accession>
<protein>
    <submittedName>
        <fullName evidence="2">Uncharacterized protein</fullName>
    </submittedName>
</protein>
<evidence type="ECO:0000313" key="3">
    <source>
        <dbReference type="Proteomes" id="UP001151760"/>
    </source>
</evidence>
<organism evidence="2 3">
    <name type="scientific">Tanacetum coccineum</name>
    <dbReference type="NCBI Taxonomy" id="301880"/>
    <lineage>
        <taxon>Eukaryota</taxon>
        <taxon>Viridiplantae</taxon>
        <taxon>Streptophyta</taxon>
        <taxon>Embryophyta</taxon>
        <taxon>Tracheophyta</taxon>
        <taxon>Spermatophyta</taxon>
        <taxon>Magnoliopsida</taxon>
        <taxon>eudicotyledons</taxon>
        <taxon>Gunneridae</taxon>
        <taxon>Pentapetalae</taxon>
        <taxon>asterids</taxon>
        <taxon>campanulids</taxon>
        <taxon>Asterales</taxon>
        <taxon>Asteraceae</taxon>
        <taxon>Asteroideae</taxon>
        <taxon>Anthemideae</taxon>
        <taxon>Anthemidinae</taxon>
        <taxon>Tanacetum</taxon>
    </lineage>
</organism>
<keyword evidence="3" id="KW-1185">Reference proteome</keyword>
<dbReference type="EMBL" id="BQNB010012237">
    <property type="protein sequence ID" value="GJT00986.1"/>
    <property type="molecule type" value="Genomic_DNA"/>
</dbReference>
<reference evidence="2" key="1">
    <citation type="journal article" date="2022" name="Int. J. Mol. Sci.">
        <title>Draft Genome of Tanacetum Coccineum: Genomic Comparison of Closely Related Tanacetum-Family Plants.</title>
        <authorList>
            <person name="Yamashiro T."/>
            <person name="Shiraishi A."/>
            <person name="Nakayama K."/>
            <person name="Satake H."/>
        </authorList>
    </citation>
    <scope>NUCLEOTIDE SEQUENCE</scope>
</reference>
<gene>
    <name evidence="2" type="ORF">Tco_0822155</name>
</gene>
<reference evidence="2" key="2">
    <citation type="submission" date="2022-01" db="EMBL/GenBank/DDBJ databases">
        <authorList>
            <person name="Yamashiro T."/>
            <person name="Shiraishi A."/>
            <person name="Satake H."/>
            <person name="Nakayama K."/>
        </authorList>
    </citation>
    <scope>NUCLEOTIDE SEQUENCE</scope>
</reference>
<proteinExistence type="predicted"/>
<dbReference type="Proteomes" id="UP001151760">
    <property type="component" value="Unassembled WGS sequence"/>
</dbReference>
<comment type="caution">
    <text evidence="2">The sequence shown here is derived from an EMBL/GenBank/DDBJ whole genome shotgun (WGS) entry which is preliminary data.</text>
</comment>
<name>A0ABQ5AFC9_9ASTR</name>
<feature type="region of interest" description="Disordered" evidence="1">
    <location>
        <begin position="1"/>
        <end position="39"/>
    </location>
</feature>
<evidence type="ECO:0000256" key="1">
    <source>
        <dbReference type="SAM" id="MobiDB-lite"/>
    </source>
</evidence>